<name>A0ABU6DU30_9GAMM</name>
<feature type="compositionally biased region" description="Basic and acidic residues" evidence="1">
    <location>
        <begin position="239"/>
        <end position="251"/>
    </location>
</feature>
<dbReference type="InterPro" id="IPR038440">
    <property type="entry name" value="FimV_C_sf"/>
</dbReference>
<comment type="caution">
    <text evidence="2">The sequence shown here is derived from an EMBL/GenBank/DDBJ whole genome shotgun (WGS) entry which is preliminary data.</text>
</comment>
<gene>
    <name evidence="2" type="ORF">I2F25_06145</name>
</gene>
<feature type="compositionally biased region" description="Basic and acidic residues" evidence="1">
    <location>
        <begin position="138"/>
        <end position="164"/>
    </location>
</feature>
<evidence type="ECO:0000256" key="1">
    <source>
        <dbReference type="SAM" id="MobiDB-lite"/>
    </source>
</evidence>
<accession>A0ABU6DU30</accession>
<dbReference type="SUPFAM" id="SSF48452">
    <property type="entry name" value="TPR-like"/>
    <property type="match status" value="1"/>
</dbReference>
<protein>
    <recommendedName>
        <fullName evidence="4">FimV domain-containing protein</fullName>
    </recommendedName>
</protein>
<dbReference type="Gene3D" id="1.20.58.2200">
    <property type="match status" value="1"/>
</dbReference>
<feature type="compositionally biased region" description="Basic and acidic residues" evidence="1">
    <location>
        <begin position="216"/>
        <end position="230"/>
    </location>
</feature>
<dbReference type="EMBL" id="VTDN01000004">
    <property type="protein sequence ID" value="MEB5476629.1"/>
    <property type="molecule type" value="Genomic_DNA"/>
</dbReference>
<evidence type="ECO:0000313" key="2">
    <source>
        <dbReference type="EMBL" id="MEB5476629.1"/>
    </source>
</evidence>
<reference evidence="2 3" key="1">
    <citation type="submission" date="2019-08" db="EMBL/GenBank/DDBJ databases">
        <title>Five species of Acinetobacter isolated from floral nectar and animal pollinators.</title>
        <authorList>
            <person name="Hendry T.A."/>
        </authorList>
    </citation>
    <scope>NUCLEOTIDE SEQUENCE [LARGE SCALE GENOMIC DNA]</scope>
    <source>
        <strain evidence="2 3">MD18.27</strain>
    </source>
</reference>
<feature type="compositionally biased region" description="Polar residues" evidence="1">
    <location>
        <begin position="38"/>
        <end position="53"/>
    </location>
</feature>
<feature type="region of interest" description="Disordered" evidence="1">
    <location>
        <begin position="138"/>
        <end position="316"/>
    </location>
</feature>
<feature type="compositionally biased region" description="Basic and acidic residues" evidence="1">
    <location>
        <begin position="257"/>
        <end position="268"/>
    </location>
</feature>
<feature type="region of interest" description="Disordered" evidence="1">
    <location>
        <begin position="26"/>
        <end position="59"/>
    </location>
</feature>
<sequence length="388" mass="43673">MLLSIISAVVILLIIAVVIIKKRNAEAPKTQPKKPSDLKTTTENQAEQKSSAASERPKVDESLYSQIHTLIEQENYSAAEALINQSLNKNPKQSKLYLVLLDIYQKQDDELAIKQLINQLRSSELFESLKEVKEKNNAYKEAKRQEEEAKKPTSQEEVKKDVFSKETQFTNQISHEELLGQAVSQPKPPVSEQPKKQETSAPKETVKVEPQPEQSTTKKESIPQKEKASEDLMPLDFTFSKKSEDQKEAPKPDTTPEPEKKAEPKVEEAPTLNFDTKVPEEPKVELEQPAEKSTKATEDSSSDTPELAPLNLDFGNTSSIKIDENDVLVKNFSELKTLNENALNIDLAEQYIAFGEKERAKELLTDPKQDYSAEEKLKVDKLLNSIAS</sequence>
<organism evidence="2 3">
    <name type="scientific">Acinetobacter pollinis</name>
    <dbReference type="NCBI Taxonomy" id="2605270"/>
    <lineage>
        <taxon>Bacteria</taxon>
        <taxon>Pseudomonadati</taxon>
        <taxon>Pseudomonadota</taxon>
        <taxon>Gammaproteobacteria</taxon>
        <taxon>Moraxellales</taxon>
        <taxon>Moraxellaceae</taxon>
        <taxon>Acinetobacter</taxon>
    </lineage>
</organism>
<dbReference type="RefSeq" id="WP_325775113.1">
    <property type="nucleotide sequence ID" value="NZ_VTDN01000004.1"/>
</dbReference>
<dbReference type="Proteomes" id="UP001339883">
    <property type="component" value="Unassembled WGS sequence"/>
</dbReference>
<feature type="compositionally biased region" description="Basic and acidic residues" evidence="1">
    <location>
        <begin position="277"/>
        <end position="298"/>
    </location>
</feature>
<evidence type="ECO:0000313" key="3">
    <source>
        <dbReference type="Proteomes" id="UP001339883"/>
    </source>
</evidence>
<evidence type="ECO:0008006" key="4">
    <source>
        <dbReference type="Google" id="ProtNLM"/>
    </source>
</evidence>
<dbReference type="InterPro" id="IPR011990">
    <property type="entry name" value="TPR-like_helical_dom_sf"/>
</dbReference>
<keyword evidence="3" id="KW-1185">Reference proteome</keyword>
<proteinExistence type="predicted"/>